<gene>
    <name evidence="1" type="ORF">PZT46_14040</name>
</gene>
<dbReference type="Proteomes" id="UP001303386">
    <property type="component" value="Unassembled WGS sequence"/>
</dbReference>
<dbReference type="RefSeq" id="WP_230250322.1">
    <property type="nucleotide sequence ID" value="NZ_JAJKKF010000008.1"/>
</dbReference>
<dbReference type="EMBL" id="JARELW010000005">
    <property type="protein sequence ID" value="MEA8800368.1"/>
    <property type="molecule type" value="Genomic_DNA"/>
</dbReference>
<comment type="caution">
    <text evidence="1">The sequence shown here is derived from an EMBL/GenBank/DDBJ whole genome shotgun (WGS) entry which is preliminary data.</text>
</comment>
<sequence length="137" mass="16099">MKHVGFIGGSSMVELGFPSEMDDFFSFFFNNLKGNKNHAVLDRLYRKYVRLEDLDEISKITQELKGYLSPDIKDKYSKYIAGIETCIESAKLFYESWNIYQPVRVGITDAPFYIDDKRRTLDQYDALSPEELPFWLR</sequence>
<name>A0AAW9LQX4_KLEAE</name>
<evidence type="ECO:0000313" key="1">
    <source>
        <dbReference type="EMBL" id="MEA8800368.1"/>
    </source>
</evidence>
<reference evidence="1" key="1">
    <citation type="journal article" date="2023" name="J. Hosp. Infect.">
        <title>Cross-contamination of carbapenem-resistant Gram-negative bacteria between patients and hospital environment in the first year of a newly built surgical ward.</title>
        <authorList>
            <person name="Boutin S."/>
            <person name="Scherrer M."/>
            <person name="Spath I."/>
            <person name="Kocer K."/>
            <person name="Heeg K."/>
            <person name="Nurjadi D."/>
        </authorList>
    </citation>
    <scope>NUCLEOTIDE SEQUENCE</scope>
    <source>
        <strain evidence="1">KE10384</strain>
    </source>
</reference>
<accession>A0AAW9LQX4</accession>
<proteinExistence type="predicted"/>
<organism evidence="1 2">
    <name type="scientific">Klebsiella aerogenes</name>
    <name type="common">Enterobacter aerogenes</name>
    <dbReference type="NCBI Taxonomy" id="548"/>
    <lineage>
        <taxon>Bacteria</taxon>
        <taxon>Pseudomonadati</taxon>
        <taxon>Pseudomonadota</taxon>
        <taxon>Gammaproteobacteria</taxon>
        <taxon>Enterobacterales</taxon>
        <taxon>Enterobacteriaceae</taxon>
        <taxon>Klebsiella/Raoultella group</taxon>
        <taxon>Klebsiella</taxon>
    </lineage>
</organism>
<evidence type="ECO:0000313" key="2">
    <source>
        <dbReference type="Proteomes" id="UP001303386"/>
    </source>
</evidence>
<protein>
    <submittedName>
        <fullName evidence="1">Uncharacterized protein</fullName>
    </submittedName>
</protein>
<dbReference type="AlphaFoldDB" id="A0AAW9LQX4"/>